<keyword evidence="2" id="KW-0472">Membrane</keyword>
<gene>
    <name evidence="3" type="ORF">ZIOFF_073859</name>
</gene>
<feature type="region of interest" description="Disordered" evidence="1">
    <location>
        <begin position="64"/>
        <end position="96"/>
    </location>
</feature>
<feature type="compositionally biased region" description="Polar residues" evidence="1">
    <location>
        <begin position="64"/>
        <end position="76"/>
    </location>
</feature>
<evidence type="ECO:0000313" key="4">
    <source>
        <dbReference type="Proteomes" id="UP000734854"/>
    </source>
</evidence>
<accession>A0A8J5BZ67</accession>
<protein>
    <submittedName>
        <fullName evidence="3">Uncharacterized protein</fullName>
    </submittedName>
</protein>
<dbReference type="AlphaFoldDB" id="A0A8J5BZ67"/>
<feature type="transmembrane region" description="Helical" evidence="2">
    <location>
        <begin position="23"/>
        <end position="43"/>
    </location>
</feature>
<dbReference type="PANTHER" id="PTHR45000:SF5">
    <property type="entry name" value="CHAPERONE DNAJ-DOMAIN SUPERFAMILY PROTEIN"/>
    <property type="match status" value="1"/>
</dbReference>
<evidence type="ECO:0000313" key="3">
    <source>
        <dbReference type="EMBL" id="KAG6469161.1"/>
    </source>
</evidence>
<reference evidence="3 4" key="1">
    <citation type="submission" date="2020-08" db="EMBL/GenBank/DDBJ databases">
        <title>Plant Genome Project.</title>
        <authorList>
            <person name="Zhang R.-G."/>
        </authorList>
    </citation>
    <scope>NUCLEOTIDE SEQUENCE [LARGE SCALE GENOMIC DNA]</scope>
    <source>
        <tissue evidence="3">Rhizome</tissue>
    </source>
</reference>
<organism evidence="3 4">
    <name type="scientific">Zingiber officinale</name>
    <name type="common">Ginger</name>
    <name type="synonym">Amomum zingiber</name>
    <dbReference type="NCBI Taxonomy" id="94328"/>
    <lineage>
        <taxon>Eukaryota</taxon>
        <taxon>Viridiplantae</taxon>
        <taxon>Streptophyta</taxon>
        <taxon>Embryophyta</taxon>
        <taxon>Tracheophyta</taxon>
        <taxon>Spermatophyta</taxon>
        <taxon>Magnoliopsida</taxon>
        <taxon>Liliopsida</taxon>
        <taxon>Zingiberales</taxon>
        <taxon>Zingiberaceae</taxon>
        <taxon>Zingiber</taxon>
    </lineage>
</organism>
<dbReference type="Proteomes" id="UP000734854">
    <property type="component" value="Unassembled WGS sequence"/>
</dbReference>
<dbReference type="EMBL" id="JACMSC010000022">
    <property type="protein sequence ID" value="KAG6469161.1"/>
    <property type="molecule type" value="Genomic_DNA"/>
</dbReference>
<evidence type="ECO:0000256" key="1">
    <source>
        <dbReference type="SAM" id="MobiDB-lite"/>
    </source>
</evidence>
<dbReference type="PANTHER" id="PTHR45000">
    <property type="entry name" value="CHAPERONE DNAJ-DOMAIN SUPERFAMILY PROTEIN"/>
    <property type="match status" value="1"/>
</dbReference>
<feature type="compositionally biased region" description="Basic and acidic residues" evidence="1">
    <location>
        <begin position="78"/>
        <end position="96"/>
    </location>
</feature>
<evidence type="ECO:0000256" key="2">
    <source>
        <dbReference type="SAM" id="Phobius"/>
    </source>
</evidence>
<keyword evidence="4" id="KW-1185">Reference proteome</keyword>
<proteinExistence type="predicted"/>
<comment type="caution">
    <text evidence="3">The sequence shown here is derived from an EMBL/GenBank/DDBJ whole genome shotgun (WGS) entry which is preliminary data.</text>
</comment>
<sequence length="211" mass="25084">MVAMNPGNKEGEPKPWEDREHIYRAWGLLLFGVIGATATTVAVSQLRRTGDWFYSQLKKSESSTSWRNTANSSNRGGYSDESRKRYNQRMHEESEEERARVAMPSNQTLERIRRMQRIFNRERYKYKKSYERWRDNDHGAYHSPQDDWYYRTNTYYQERRTNYDFSPRHGGNYSMSHHYKVLGLDCKFLDNQGILHPLGINPRPIDSNTLA</sequence>
<name>A0A8J5BZ67_ZINOF</name>
<keyword evidence="2" id="KW-1133">Transmembrane helix</keyword>
<keyword evidence="2" id="KW-0812">Transmembrane</keyword>